<gene>
    <name evidence="1" type="ORF">M408DRAFT_27006</name>
</gene>
<protein>
    <submittedName>
        <fullName evidence="1">Uncharacterized protein</fullName>
    </submittedName>
</protein>
<accession>A0A0C2X5E3</accession>
<dbReference type="HOGENOM" id="CLU_055669_0_0_1"/>
<reference evidence="2" key="2">
    <citation type="submission" date="2015-01" db="EMBL/GenBank/DDBJ databases">
        <title>Evolutionary Origins and Diversification of the Mycorrhizal Mutualists.</title>
        <authorList>
            <consortium name="DOE Joint Genome Institute"/>
            <consortium name="Mycorrhizal Genomics Consortium"/>
            <person name="Kohler A."/>
            <person name="Kuo A."/>
            <person name="Nagy L.G."/>
            <person name="Floudas D."/>
            <person name="Copeland A."/>
            <person name="Barry K.W."/>
            <person name="Cichocki N."/>
            <person name="Veneault-Fourrey C."/>
            <person name="LaButti K."/>
            <person name="Lindquist E.A."/>
            <person name="Lipzen A."/>
            <person name="Lundell T."/>
            <person name="Morin E."/>
            <person name="Murat C."/>
            <person name="Riley R."/>
            <person name="Ohm R."/>
            <person name="Sun H."/>
            <person name="Tunlid A."/>
            <person name="Henrissat B."/>
            <person name="Grigoriev I.V."/>
            <person name="Hibbett D.S."/>
            <person name="Martin F."/>
        </authorList>
    </citation>
    <scope>NUCLEOTIDE SEQUENCE [LARGE SCALE GENOMIC DNA]</scope>
    <source>
        <strain evidence="2">MAFF 305830</strain>
    </source>
</reference>
<dbReference type="OrthoDB" id="3135357at2759"/>
<evidence type="ECO:0000313" key="2">
    <source>
        <dbReference type="Proteomes" id="UP000054097"/>
    </source>
</evidence>
<name>A0A0C2X5E3_SERVB</name>
<evidence type="ECO:0000313" key="1">
    <source>
        <dbReference type="EMBL" id="KIM24537.1"/>
    </source>
</evidence>
<dbReference type="AlphaFoldDB" id="A0A0C2X5E3"/>
<sequence>MSSKASVEVWQIILKYAISVPIFLDVEPFKSRATSQYSYGGLYWQVERIRNTLRRICQDWNTFLKSYDNRFIRMDDVLHKRVPRGALPSAIRIDLQSSSGCSCDEYCNGPGNAYWDGMEGVWINALHEYDYPWKVEIIDGSYGEERMSPLRRLALNLKVMISQPRDFARYFEGVISGSKDPLDPQLSMSVSGARNLGTLYLHMNPRDPLSPLIKSDMFPSLQYLGIHVIKTRRPLEQQEIHRFLRYIGSQLRTFYYHHHLGLYPTALDPSLWNLLPNVESIQLPFEWVASDVPKGHPLKRVQITAFDFPYHINDEVIWKSALSHYCPLSPQGKWCFGLNMTWTHLLTMTLDFSMCIWNYFEENDALLEDAHGDTLSQHIVFVIKAFWKQPHRKYHKSAFDG</sequence>
<proteinExistence type="predicted"/>
<dbReference type="Proteomes" id="UP000054097">
    <property type="component" value="Unassembled WGS sequence"/>
</dbReference>
<reference evidence="1 2" key="1">
    <citation type="submission" date="2014-04" db="EMBL/GenBank/DDBJ databases">
        <authorList>
            <consortium name="DOE Joint Genome Institute"/>
            <person name="Kuo A."/>
            <person name="Zuccaro A."/>
            <person name="Kohler A."/>
            <person name="Nagy L.G."/>
            <person name="Floudas D."/>
            <person name="Copeland A."/>
            <person name="Barry K.W."/>
            <person name="Cichocki N."/>
            <person name="Veneault-Fourrey C."/>
            <person name="LaButti K."/>
            <person name="Lindquist E.A."/>
            <person name="Lipzen A."/>
            <person name="Lundell T."/>
            <person name="Morin E."/>
            <person name="Murat C."/>
            <person name="Sun H."/>
            <person name="Tunlid A."/>
            <person name="Henrissat B."/>
            <person name="Grigoriev I.V."/>
            <person name="Hibbett D.S."/>
            <person name="Martin F."/>
            <person name="Nordberg H.P."/>
            <person name="Cantor M.N."/>
            <person name="Hua S.X."/>
        </authorList>
    </citation>
    <scope>NUCLEOTIDE SEQUENCE [LARGE SCALE GENOMIC DNA]</scope>
    <source>
        <strain evidence="1 2">MAFF 305830</strain>
    </source>
</reference>
<organism evidence="1 2">
    <name type="scientific">Serendipita vermifera MAFF 305830</name>
    <dbReference type="NCBI Taxonomy" id="933852"/>
    <lineage>
        <taxon>Eukaryota</taxon>
        <taxon>Fungi</taxon>
        <taxon>Dikarya</taxon>
        <taxon>Basidiomycota</taxon>
        <taxon>Agaricomycotina</taxon>
        <taxon>Agaricomycetes</taxon>
        <taxon>Sebacinales</taxon>
        <taxon>Serendipitaceae</taxon>
        <taxon>Serendipita</taxon>
    </lineage>
</organism>
<keyword evidence="2" id="KW-1185">Reference proteome</keyword>
<dbReference type="EMBL" id="KN824323">
    <property type="protein sequence ID" value="KIM24537.1"/>
    <property type="molecule type" value="Genomic_DNA"/>
</dbReference>